<keyword evidence="2" id="KW-1185">Reference proteome</keyword>
<reference evidence="1 2" key="1">
    <citation type="submission" date="2023-06" db="EMBL/GenBank/DDBJ databases">
        <title>Roseiconus lacunae JC819 isolated from Gulf of Mannar region, Tamil Nadu.</title>
        <authorList>
            <person name="Pk S."/>
            <person name="Ch S."/>
            <person name="Ch V.R."/>
        </authorList>
    </citation>
    <scope>NUCLEOTIDE SEQUENCE [LARGE SCALE GENOMIC DNA]</scope>
    <source>
        <strain evidence="1 2">JC819</strain>
    </source>
</reference>
<protein>
    <recommendedName>
        <fullName evidence="3">Lipoprotein</fullName>
    </recommendedName>
</protein>
<organism evidence="1 2">
    <name type="scientific">Roseiconus lacunae</name>
    <dbReference type="NCBI Taxonomy" id="2605694"/>
    <lineage>
        <taxon>Bacteria</taxon>
        <taxon>Pseudomonadati</taxon>
        <taxon>Planctomycetota</taxon>
        <taxon>Planctomycetia</taxon>
        <taxon>Pirellulales</taxon>
        <taxon>Pirellulaceae</taxon>
        <taxon>Roseiconus</taxon>
    </lineage>
</organism>
<name>A0ABT7PRM9_9BACT</name>
<dbReference type="EMBL" id="JASZZN010000026">
    <property type="protein sequence ID" value="MDM4018766.1"/>
    <property type="molecule type" value="Genomic_DNA"/>
</dbReference>
<dbReference type="Proteomes" id="UP001239462">
    <property type="component" value="Unassembled WGS sequence"/>
</dbReference>
<evidence type="ECO:0008006" key="3">
    <source>
        <dbReference type="Google" id="ProtNLM"/>
    </source>
</evidence>
<evidence type="ECO:0000313" key="1">
    <source>
        <dbReference type="EMBL" id="MDM4018766.1"/>
    </source>
</evidence>
<sequence length="138" mass="14878">MPRCFVIASLVCCTIVTGCGGPNVDFVTFGAGLPAQATIVARKPAEAFAQDAHEYIIFDTDATGVETFASAYAGVSLAAFARDRTKLKGATRSGTWADTVSGIPWDLTTITDGRFYRRGDTNGFVAIDMDLYRVYVFR</sequence>
<proteinExistence type="predicted"/>
<comment type="caution">
    <text evidence="1">The sequence shown here is derived from an EMBL/GenBank/DDBJ whole genome shotgun (WGS) entry which is preliminary data.</text>
</comment>
<gene>
    <name evidence="1" type="ORF">QTN89_25155</name>
</gene>
<dbReference type="RefSeq" id="WP_289166687.1">
    <property type="nucleotide sequence ID" value="NZ_JASZZN010000026.1"/>
</dbReference>
<evidence type="ECO:0000313" key="2">
    <source>
        <dbReference type="Proteomes" id="UP001239462"/>
    </source>
</evidence>
<dbReference type="PROSITE" id="PS51257">
    <property type="entry name" value="PROKAR_LIPOPROTEIN"/>
    <property type="match status" value="1"/>
</dbReference>
<accession>A0ABT7PRM9</accession>